<organism evidence="1 2">
    <name type="scientific">Nocardioides agri</name>
    <dbReference type="NCBI Taxonomy" id="2682843"/>
    <lineage>
        <taxon>Bacteria</taxon>
        <taxon>Bacillati</taxon>
        <taxon>Actinomycetota</taxon>
        <taxon>Actinomycetes</taxon>
        <taxon>Propionibacteriales</taxon>
        <taxon>Nocardioidaceae</taxon>
        <taxon>Nocardioides</taxon>
    </lineage>
</organism>
<dbReference type="AlphaFoldDB" id="A0A6L6XWM2"/>
<reference evidence="1 2" key="1">
    <citation type="submission" date="2019-12" db="EMBL/GenBank/DDBJ databases">
        <authorList>
            <person name="Huq M.A."/>
        </authorList>
    </citation>
    <scope>NUCLEOTIDE SEQUENCE [LARGE SCALE GENOMIC DNA]</scope>
    <source>
        <strain evidence="1 2">MAH-18</strain>
    </source>
</reference>
<evidence type="ECO:0000313" key="2">
    <source>
        <dbReference type="Proteomes" id="UP000473525"/>
    </source>
</evidence>
<dbReference type="EMBL" id="WSEK01000005">
    <property type="protein sequence ID" value="MVQ51630.1"/>
    <property type="molecule type" value="Genomic_DNA"/>
</dbReference>
<accession>A0A6L6XWM2</accession>
<proteinExistence type="predicted"/>
<evidence type="ECO:0000313" key="1">
    <source>
        <dbReference type="EMBL" id="MVQ51630.1"/>
    </source>
</evidence>
<dbReference type="Proteomes" id="UP000473525">
    <property type="component" value="Unassembled WGS sequence"/>
</dbReference>
<comment type="caution">
    <text evidence="1">The sequence shown here is derived from an EMBL/GenBank/DDBJ whole genome shotgun (WGS) entry which is preliminary data.</text>
</comment>
<gene>
    <name evidence="1" type="ORF">GON03_20820</name>
</gene>
<keyword evidence="2" id="KW-1185">Reference proteome</keyword>
<dbReference type="RefSeq" id="WP_157346581.1">
    <property type="nucleotide sequence ID" value="NZ_WSEK01000005.1"/>
</dbReference>
<sequence>MSRARPDRRPIAALLALGVLVAALVGCSDDAPAPGPDADATAPADVAAAVRAALETRAAAVRDGDAEAFRRTVGGSRAFRAEQQTWYANLTQLPVGRLRYRLDPASLVRDGDGYWVTVTQVLQLDGYDAAPVTSPDRFRFGPVSAAGRARLTSVTDPEWEAAHDVQAQPWDLGRIDVREGFGVLGVFDAGSVGAADAIVASVETGISDVSAWVPYDWSRHVVVYALSDPTFLQGLEDVPGDDPGDLDAVSFPAGEGTRFVLNPRVLGRSEPEVDRLVRHELTHVAVGTHDDAAPVWLSEGLAEWVSVRPIPPEERRLPDSALKAAERGTVRDLPDDRTFNDDDSQAHYGLAWWAVESIANSYGEQAPWTLLDAVSVPGADVGSVVRDQLGLTTRELAQQAVLLILATYAAPGAGLVSPSPT</sequence>
<protein>
    <recommendedName>
        <fullName evidence="3">Peptidase MA-like domain-containing protein</fullName>
    </recommendedName>
</protein>
<dbReference type="PROSITE" id="PS51257">
    <property type="entry name" value="PROKAR_LIPOPROTEIN"/>
    <property type="match status" value="1"/>
</dbReference>
<name>A0A6L6XWM2_9ACTN</name>
<evidence type="ECO:0008006" key="3">
    <source>
        <dbReference type="Google" id="ProtNLM"/>
    </source>
</evidence>